<accession>A0A8C0WUP3</accession>
<protein>
    <recommendedName>
        <fullName evidence="2">Transmembrane protein 232</fullName>
    </recommendedName>
</protein>
<name>A0A8C0WUP3_CASCN</name>
<evidence type="ECO:0000313" key="1">
    <source>
        <dbReference type="Ensembl" id="ENSCCNP00000017595.1"/>
    </source>
</evidence>
<evidence type="ECO:0008006" key="2">
    <source>
        <dbReference type="Google" id="ProtNLM"/>
    </source>
</evidence>
<organism evidence="1">
    <name type="scientific">Castor canadensis</name>
    <name type="common">American beaver</name>
    <dbReference type="NCBI Taxonomy" id="51338"/>
    <lineage>
        <taxon>Eukaryota</taxon>
        <taxon>Metazoa</taxon>
        <taxon>Chordata</taxon>
        <taxon>Craniata</taxon>
        <taxon>Vertebrata</taxon>
        <taxon>Euteleostomi</taxon>
        <taxon>Mammalia</taxon>
        <taxon>Eutheria</taxon>
        <taxon>Euarchontoglires</taxon>
        <taxon>Glires</taxon>
        <taxon>Rodentia</taxon>
        <taxon>Castorimorpha</taxon>
        <taxon>Castoridae</taxon>
        <taxon>Castor</taxon>
    </lineage>
</organism>
<dbReference type="InterPro" id="IPR031747">
    <property type="entry name" value="TMEM232"/>
</dbReference>
<dbReference type="AlphaFoldDB" id="A0A8C0WUP3"/>
<sequence length="285" mass="33483">MYNFQCVEVCSFSSYCVESFNHEWRLNFTEIFFFVIVMMEPSFSITNEFILRFNQTQDPAEEEELLEQARKYILRCKRKLGLKTLGSGRHVHLPTAWTEVIYLAQCKGKIQDEALNMLYASLDHASFGYDQLPALFFVAESILYRLCCDAFKKTFLYSVEIKLTKIGYLIFLRLFVFFLHGHLESFKEHLLRLHPYLYALSSSEELYHKYPNIFSNVQFILKTSEIMWKRELLSESVFIPNSFPDIHLYLNSRNICNLIWEDIKSATCSGIVSLLGLVFRIIVLS</sequence>
<dbReference type="PANTHER" id="PTHR28651">
    <property type="entry name" value="TRANSMEMBRANE PROTEIN 232"/>
    <property type="match status" value="1"/>
</dbReference>
<proteinExistence type="predicted"/>
<dbReference type="Ensembl" id="ENSCCNT00000022901.1">
    <property type="protein sequence ID" value="ENSCCNP00000017595.1"/>
    <property type="gene ID" value="ENSCCNG00000017900.1"/>
</dbReference>
<dbReference type="Pfam" id="PF15877">
    <property type="entry name" value="TMEM232"/>
    <property type="match status" value="1"/>
</dbReference>
<reference evidence="1" key="1">
    <citation type="submission" date="2023-09" db="UniProtKB">
        <authorList>
            <consortium name="Ensembl"/>
        </authorList>
    </citation>
    <scope>IDENTIFICATION</scope>
</reference>
<dbReference type="PANTHER" id="PTHR28651:SF1">
    <property type="entry name" value="TRANSMEMBRANE PROTEIN 232"/>
    <property type="match status" value="1"/>
</dbReference>